<reference evidence="1 2" key="1">
    <citation type="submission" date="2021-03" db="EMBL/GenBank/DDBJ databases">
        <title>Assistant Professor.</title>
        <authorList>
            <person name="Huq M.A."/>
        </authorList>
    </citation>
    <scope>NUCLEOTIDE SEQUENCE [LARGE SCALE GENOMIC DNA]</scope>
    <source>
        <strain evidence="1 2">MAH-29</strain>
    </source>
</reference>
<sequence length="359" mass="41086">MAAPFAVPIALNDEQILNYCAKHLSRGPKLFVDDVSPDSFNLTTVAEGWRFPIVLAARDSEGFTGRINEVSFVWVAKPNEVIDSIQVTGSFLPMYQSLALAPVLYDGENIGIYGATIQAPVGKGYYYRFRVNGRDVPDPINPQRKTLPNGSEWSFFFTDYYNSSEEFEDWEISILYRLANCIVPFRTPEAQNFINRFYLTLAKPNRLSMPIYKLDESVGEVNYITNILAREERHHLQDYKICLKLIDQVLRQRNPFVDSWLVSQELILELYEQMASGTVPGWDYSLYNNPTYFLALLRRHTITGAFSHPRYGGNIGGVGWGYLKERYAINNNVSMPVDSYFNWQLALEKPLGSNEEYLG</sequence>
<dbReference type="Proteomes" id="UP000677244">
    <property type="component" value="Unassembled WGS sequence"/>
</dbReference>
<dbReference type="Pfam" id="PF13618">
    <property type="entry name" value="Gluconate_2-dh3"/>
    <property type="match status" value="1"/>
</dbReference>
<dbReference type="RefSeq" id="WP_209140185.1">
    <property type="nucleotide sequence ID" value="NZ_JAGHKO010000004.1"/>
</dbReference>
<proteinExistence type="predicted"/>
<dbReference type="SUPFAM" id="SSF81296">
    <property type="entry name" value="E set domains"/>
    <property type="match status" value="1"/>
</dbReference>
<dbReference type="InterPro" id="IPR014756">
    <property type="entry name" value="Ig_E-set"/>
</dbReference>
<name>A0ABS3YWD1_9BACT</name>
<dbReference type="InterPro" id="IPR027056">
    <property type="entry name" value="Gluconate_2DH_su3"/>
</dbReference>
<organism evidence="1 2">
    <name type="scientific">Niastella soli</name>
    <dbReference type="NCBI Taxonomy" id="2821487"/>
    <lineage>
        <taxon>Bacteria</taxon>
        <taxon>Pseudomonadati</taxon>
        <taxon>Bacteroidota</taxon>
        <taxon>Chitinophagia</taxon>
        <taxon>Chitinophagales</taxon>
        <taxon>Chitinophagaceae</taxon>
        <taxon>Niastella</taxon>
    </lineage>
</organism>
<protein>
    <submittedName>
        <fullName evidence="1">Gluconate 2-dehydrogenase subunit 3 family protein</fullName>
    </submittedName>
</protein>
<dbReference type="EMBL" id="JAGHKO010000004">
    <property type="protein sequence ID" value="MBO9202134.1"/>
    <property type="molecule type" value="Genomic_DNA"/>
</dbReference>
<gene>
    <name evidence="1" type="ORF">J7I42_17750</name>
</gene>
<keyword evidence="2" id="KW-1185">Reference proteome</keyword>
<evidence type="ECO:0000313" key="2">
    <source>
        <dbReference type="Proteomes" id="UP000677244"/>
    </source>
</evidence>
<dbReference type="InterPro" id="IPR013783">
    <property type="entry name" value="Ig-like_fold"/>
</dbReference>
<accession>A0ABS3YWD1</accession>
<comment type="caution">
    <text evidence="1">The sequence shown here is derived from an EMBL/GenBank/DDBJ whole genome shotgun (WGS) entry which is preliminary data.</text>
</comment>
<dbReference type="Gene3D" id="2.60.40.10">
    <property type="entry name" value="Immunoglobulins"/>
    <property type="match status" value="1"/>
</dbReference>
<evidence type="ECO:0000313" key="1">
    <source>
        <dbReference type="EMBL" id="MBO9202134.1"/>
    </source>
</evidence>